<keyword evidence="1" id="KW-0472">Membrane</keyword>
<keyword evidence="1" id="KW-0812">Transmembrane</keyword>
<accession>A0A1H3QY87</accession>
<dbReference type="OrthoDB" id="3693644at2"/>
<organism evidence="2 3">
    <name type="scientific">Geodermatophilus africanus</name>
    <dbReference type="NCBI Taxonomy" id="1137993"/>
    <lineage>
        <taxon>Bacteria</taxon>
        <taxon>Bacillati</taxon>
        <taxon>Actinomycetota</taxon>
        <taxon>Actinomycetes</taxon>
        <taxon>Geodermatophilales</taxon>
        <taxon>Geodermatophilaceae</taxon>
        <taxon>Geodermatophilus</taxon>
    </lineage>
</organism>
<dbReference type="AlphaFoldDB" id="A0A1H3QY87"/>
<keyword evidence="3" id="KW-1185">Reference proteome</keyword>
<evidence type="ECO:0000256" key="1">
    <source>
        <dbReference type="SAM" id="Phobius"/>
    </source>
</evidence>
<gene>
    <name evidence="2" type="ORF">SAMN05660209_04943</name>
</gene>
<proteinExistence type="predicted"/>
<evidence type="ECO:0000313" key="2">
    <source>
        <dbReference type="EMBL" id="SDZ18203.1"/>
    </source>
</evidence>
<feature type="transmembrane region" description="Helical" evidence="1">
    <location>
        <begin position="49"/>
        <end position="70"/>
    </location>
</feature>
<keyword evidence="1" id="KW-1133">Transmembrane helix</keyword>
<dbReference type="RefSeq" id="WP_091162087.1">
    <property type="nucleotide sequence ID" value="NZ_FNOT01000027.1"/>
</dbReference>
<protein>
    <recommendedName>
        <fullName evidence="4">CPBP family intramembrane metalloprotease</fullName>
    </recommendedName>
</protein>
<dbReference type="STRING" id="1137993.SAMN05660209_04943"/>
<dbReference type="Proteomes" id="UP000198921">
    <property type="component" value="Unassembled WGS sequence"/>
</dbReference>
<evidence type="ECO:0008006" key="4">
    <source>
        <dbReference type="Google" id="ProtNLM"/>
    </source>
</evidence>
<evidence type="ECO:0000313" key="3">
    <source>
        <dbReference type="Proteomes" id="UP000198921"/>
    </source>
</evidence>
<reference evidence="3" key="1">
    <citation type="submission" date="2016-10" db="EMBL/GenBank/DDBJ databases">
        <authorList>
            <person name="Varghese N."/>
            <person name="Submissions S."/>
        </authorList>
    </citation>
    <scope>NUCLEOTIDE SEQUENCE [LARGE SCALE GENOMIC DNA]</scope>
    <source>
        <strain evidence="3">DSM 45422</strain>
    </source>
</reference>
<sequence>MTGTVVRERATLPAFLLLAFGFTWAVWVPRALESAGVLDSRWASGLGAGWAYGPAVAAVLTAAWAGRPALRELGARLTRWRVGVRWWAVVLAGPAVL</sequence>
<dbReference type="EMBL" id="FNOT01000027">
    <property type="protein sequence ID" value="SDZ18203.1"/>
    <property type="molecule type" value="Genomic_DNA"/>
</dbReference>
<name>A0A1H3QY87_9ACTN</name>